<dbReference type="CDD" id="cd03713">
    <property type="entry name" value="EFG_mtEFG_C"/>
    <property type="match status" value="1"/>
</dbReference>
<comment type="function">
    <text evidence="5">Catalyzes the GTP-dependent ribosomal translocation step during translation elongation. During this step, the ribosome changes from the pre-translocational (PRE) to the post-translocational (POST) state as the newly formed A-site-bound peptidyl-tRNA and P-site-bound deacylated tRNA move to the P and E sites, respectively. Catalyzes the coordinated movement of the two tRNA molecules, the mRNA and conformational changes in the ribosome.</text>
</comment>
<dbReference type="Pfam" id="PF00009">
    <property type="entry name" value="GTP_EFTU"/>
    <property type="match status" value="1"/>
</dbReference>
<dbReference type="CDD" id="cd04170">
    <property type="entry name" value="EF-G_bact"/>
    <property type="match status" value="1"/>
</dbReference>
<dbReference type="InterPro" id="IPR005517">
    <property type="entry name" value="Transl_elong_EFG/EF2_IV"/>
</dbReference>
<protein>
    <recommendedName>
        <fullName evidence="2">Elongation factor G</fullName>
    </recommendedName>
    <alternativeName>
        <fullName evidence="1">Tetracycline resistance protein TetQ</fullName>
    </alternativeName>
</protein>
<dbReference type="SUPFAM" id="SSF50447">
    <property type="entry name" value="Translation proteins"/>
    <property type="match status" value="1"/>
</dbReference>
<dbReference type="GO" id="GO:0005525">
    <property type="term" value="F:GTP binding"/>
    <property type="evidence" value="ECO:0007669"/>
    <property type="project" value="UniProtKB-KW"/>
</dbReference>
<evidence type="ECO:0000256" key="3">
    <source>
        <dbReference type="ARBA" id="ARBA00022741"/>
    </source>
</evidence>
<keyword evidence="7" id="KW-0251">Elongation factor</keyword>
<dbReference type="GO" id="GO:0003924">
    <property type="term" value="F:GTPase activity"/>
    <property type="evidence" value="ECO:0007669"/>
    <property type="project" value="InterPro"/>
</dbReference>
<feature type="domain" description="Tr-type G" evidence="6">
    <location>
        <begin position="19"/>
        <end position="292"/>
    </location>
</feature>
<keyword evidence="3" id="KW-0547">Nucleotide-binding</keyword>
<dbReference type="SUPFAM" id="SSF52540">
    <property type="entry name" value="P-loop containing nucleoside triphosphate hydrolases"/>
    <property type="match status" value="1"/>
</dbReference>
<dbReference type="InterPro" id="IPR005225">
    <property type="entry name" value="Small_GTP-bd"/>
</dbReference>
<dbReference type="Gene3D" id="2.40.30.10">
    <property type="entry name" value="Translation factors"/>
    <property type="match status" value="1"/>
</dbReference>
<dbReference type="Pfam" id="PF22042">
    <property type="entry name" value="EF-G_D2"/>
    <property type="match status" value="1"/>
</dbReference>
<dbReference type="InterPro" id="IPR000795">
    <property type="entry name" value="T_Tr_GTP-bd_dom"/>
</dbReference>
<organism evidence="7 8">
    <name type="scientific">Acetobacteroides hydrogenigenes</name>
    <dbReference type="NCBI Taxonomy" id="979970"/>
    <lineage>
        <taxon>Bacteria</taxon>
        <taxon>Pseudomonadati</taxon>
        <taxon>Bacteroidota</taxon>
        <taxon>Bacteroidia</taxon>
        <taxon>Bacteroidales</taxon>
        <taxon>Rikenellaceae</taxon>
        <taxon>Acetobacteroides</taxon>
    </lineage>
</organism>
<dbReference type="Pfam" id="PF14492">
    <property type="entry name" value="EFG_III"/>
    <property type="match status" value="1"/>
</dbReference>
<dbReference type="NCBIfam" id="TIGR00231">
    <property type="entry name" value="small_GTP"/>
    <property type="match status" value="1"/>
</dbReference>
<evidence type="ECO:0000313" key="8">
    <source>
        <dbReference type="Proteomes" id="UP000294830"/>
    </source>
</evidence>
<evidence type="ECO:0000259" key="6">
    <source>
        <dbReference type="PROSITE" id="PS51722"/>
    </source>
</evidence>
<dbReference type="InterPro" id="IPR041095">
    <property type="entry name" value="EFG_II"/>
</dbReference>
<dbReference type="InterPro" id="IPR027417">
    <property type="entry name" value="P-loop_NTPase"/>
</dbReference>
<dbReference type="InterPro" id="IPR035649">
    <property type="entry name" value="EFG_V"/>
</dbReference>
<evidence type="ECO:0000256" key="1">
    <source>
        <dbReference type="ARBA" id="ARBA00013902"/>
    </source>
</evidence>
<keyword evidence="4" id="KW-0342">GTP-binding</keyword>
<dbReference type="FunFam" id="3.30.70.240:FF:000001">
    <property type="entry name" value="Elongation factor G"/>
    <property type="match status" value="1"/>
</dbReference>
<dbReference type="InterPro" id="IPR014721">
    <property type="entry name" value="Ribsml_uS5_D2-typ_fold_subgr"/>
</dbReference>
<dbReference type="AlphaFoldDB" id="A0A4R2EWP5"/>
<dbReference type="SUPFAM" id="SSF54980">
    <property type="entry name" value="EF-G C-terminal domain-like"/>
    <property type="match status" value="2"/>
</dbReference>
<dbReference type="Proteomes" id="UP000294830">
    <property type="component" value="Unassembled WGS sequence"/>
</dbReference>
<dbReference type="InterPro" id="IPR047872">
    <property type="entry name" value="EFG_IV"/>
</dbReference>
<dbReference type="Gene3D" id="3.30.230.10">
    <property type="match status" value="1"/>
</dbReference>
<dbReference type="CDD" id="cd01434">
    <property type="entry name" value="EFG_mtEFG1_IV"/>
    <property type="match status" value="1"/>
</dbReference>
<evidence type="ECO:0000256" key="4">
    <source>
        <dbReference type="ARBA" id="ARBA00023134"/>
    </source>
</evidence>
<name>A0A4R2EWP5_9BACT</name>
<dbReference type="Gene3D" id="3.40.50.300">
    <property type="entry name" value="P-loop containing nucleotide triphosphate hydrolases"/>
    <property type="match status" value="1"/>
</dbReference>
<dbReference type="GO" id="GO:0032790">
    <property type="term" value="P:ribosome disassembly"/>
    <property type="evidence" value="ECO:0007669"/>
    <property type="project" value="TreeGrafter"/>
</dbReference>
<dbReference type="SMART" id="SM00838">
    <property type="entry name" value="EFG_C"/>
    <property type="match status" value="1"/>
</dbReference>
<dbReference type="SUPFAM" id="SSF54211">
    <property type="entry name" value="Ribosomal protein S5 domain 2-like"/>
    <property type="match status" value="1"/>
</dbReference>
<accession>A0A4R2EWP5</accession>
<dbReference type="PANTHER" id="PTHR43261">
    <property type="entry name" value="TRANSLATION ELONGATION FACTOR G-RELATED"/>
    <property type="match status" value="1"/>
</dbReference>
<dbReference type="Gene3D" id="3.30.70.870">
    <property type="entry name" value="Elongation Factor G (Translational Gtpase), domain 3"/>
    <property type="match status" value="1"/>
</dbReference>
<dbReference type="EMBL" id="SLWB01000001">
    <property type="protein sequence ID" value="TCN73108.1"/>
    <property type="molecule type" value="Genomic_DNA"/>
</dbReference>
<proteinExistence type="predicted"/>
<dbReference type="Pfam" id="PF00679">
    <property type="entry name" value="EFG_C"/>
    <property type="match status" value="1"/>
</dbReference>
<sequence>MPRRPTTKNVSIMRTYQTNEIKNVVLLGNSGSGKTTIAEGMLFEGKVIDRRGSIDAQNTVSDYTEVEHIYKRSIFSTVLYTEYLDRKLNIVDTAGSDDFSGGVFSAFRIADTGIMVINAVNGVEVGTQIFGRYAEEYDKPFFLAVNQLDHEKASWENTIESLQKTFGKKVVLIQYPITTGPGFDSFIDVLTMKLYKHDGDSGVVHELPIPAEEEERANELHNALVEASAENDDALMEMFFEKGTLSEEDIRVGLRKGIAHRDVFPVLCLSAKKDIGIRRMMEFLINNTPSPNQKPKPTTTDGTEVAFDAAGAPCIFVFKTQIEQHLGEICYFKVISGKITEGIELTNNNNGTKEKLSQLYVTAGKNRTKVAELLAGDVGCTVKLKNTKTSHTLAGNGKNWVFAPITFPEPKFRTAVKPKNQADEEKLGELLNKAHQEDPTILVEYSKELKQIIVSGQGEHHLNILKWQLANNNKLEIEFYPPKIPYRETITKVANASYRHKKQSGGAGQFGEVHIIIEPIVEGVEARSKFKIEGKELNLNLKGKEVQPLPWGGSLEFYNCIVGGSIDARFLPAILKGVMEKMEEGPLTGSYARDIRVYVYDGKMHPVDSNELSFKLAGRNAFKEAFKNAGPKIMEPIYDVTVLVPADKMGDVMSDLQNRRAIIEGMSSAKGFEKLSAKVPLSEMHKYSTTLSSLTSGRATYNMKFSNYEQVPADVQEKLLKAYEAIAVEE</sequence>
<dbReference type="NCBIfam" id="NF009381">
    <property type="entry name" value="PRK12740.1-5"/>
    <property type="match status" value="1"/>
</dbReference>
<dbReference type="Pfam" id="PF03764">
    <property type="entry name" value="EFG_IV"/>
    <property type="match status" value="2"/>
</dbReference>
<evidence type="ECO:0000313" key="7">
    <source>
        <dbReference type="EMBL" id="TCN73108.1"/>
    </source>
</evidence>
<dbReference type="GO" id="GO:0003746">
    <property type="term" value="F:translation elongation factor activity"/>
    <property type="evidence" value="ECO:0007669"/>
    <property type="project" value="UniProtKB-KW"/>
</dbReference>
<reference evidence="7 8" key="1">
    <citation type="submission" date="2019-03" db="EMBL/GenBank/DDBJ databases">
        <title>Genomic Encyclopedia of Archaeal and Bacterial Type Strains, Phase II (KMG-II): from individual species to whole genera.</title>
        <authorList>
            <person name="Goeker M."/>
        </authorList>
    </citation>
    <scope>NUCLEOTIDE SEQUENCE [LARGE SCALE GENOMIC DNA]</scope>
    <source>
        <strain evidence="7 8">RL-C</strain>
    </source>
</reference>
<dbReference type="Gene3D" id="3.30.70.240">
    <property type="match status" value="1"/>
</dbReference>
<comment type="caution">
    <text evidence="7">The sequence shown here is derived from an EMBL/GenBank/DDBJ whole genome shotgun (WGS) entry which is preliminary data.</text>
</comment>
<keyword evidence="8" id="KW-1185">Reference proteome</keyword>
<evidence type="ECO:0000256" key="2">
    <source>
        <dbReference type="ARBA" id="ARBA00017872"/>
    </source>
</evidence>
<gene>
    <name evidence="7" type="ORF">CLV25_101326</name>
</gene>
<dbReference type="InterPro" id="IPR009000">
    <property type="entry name" value="Transl_B-barrel_sf"/>
</dbReference>
<evidence type="ECO:0000256" key="5">
    <source>
        <dbReference type="ARBA" id="ARBA00024731"/>
    </source>
</evidence>
<dbReference type="InterPro" id="IPR000640">
    <property type="entry name" value="EFG_V-like"/>
</dbReference>
<dbReference type="InterPro" id="IPR035647">
    <property type="entry name" value="EFG_III/V"/>
</dbReference>
<dbReference type="InterPro" id="IPR020568">
    <property type="entry name" value="Ribosomal_Su5_D2-typ_SF"/>
</dbReference>
<dbReference type="PROSITE" id="PS51722">
    <property type="entry name" value="G_TR_2"/>
    <property type="match status" value="1"/>
</dbReference>
<dbReference type="SMART" id="SM00889">
    <property type="entry name" value="EFG_IV"/>
    <property type="match status" value="1"/>
</dbReference>
<dbReference type="PANTHER" id="PTHR43261:SF6">
    <property type="entry name" value="ELONGATION FACTOR G-LIKE PROTEIN"/>
    <property type="match status" value="1"/>
</dbReference>
<keyword evidence="7" id="KW-0648">Protein biosynthesis</keyword>
<dbReference type="InterPro" id="IPR053905">
    <property type="entry name" value="EF-G-like_DII"/>
</dbReference>